<feature type="transmembrane region" description="Helical" evidence="16">
    <location>
        <begin position="128"/>
        <end position="145"/>
    </location>
</feature>
<dbReference type="GO" id="GO:0016020">
    <property type="term" value="C:membrane"/>
    <property type="evidence" value="ECO:0007669"/>
    <property type="project" value="UniProtKB-SubCell"/>
</dbReference>
<dbReference type="PROSITE" id="PS51257">
    <property type="entry name" value="PROKAR_LIPOPROTEIN"/>
    <property type="match status" value="1"/>
</dbReference>
<comment type="subcellular location">
    <subcellularLocation>
        <location evidence="1">Membrane</location>
        <topology evidence="1">Multi-pass membrane protein</topology>
    </subcellularLocation>
</comment>
<dbReference type="GO" id="GO:0000166">
    <property type="term" value="F:nucleotide binding"/>
    <property type="evidence" value="ECO:0007669"/>
    <property type="project" value="UniProtKB-KW"/>
</dbReference>
<evidence type="ECO:0000256" key="7">
    <source>
        <dbReference type="ARBA" id="ARBA00022741"/>
    </source>
</evidence>
<keyword evidence="7" id="KW-0547">Nucleotide-binding</keyword>
<feature type="domain" description="Peptidase S39" evidence="18">
    <location>
        <begin position="224"/>
        <end position="418"/>
    </location>
</feature>
<evidence type="ECO:0000256" key="15">
    <source>
        <dbReference type="SAM" id="MobiDB-lite"/>
    </source>
</evidence>
<dbReference type="InterPro" id="IPR007094">
    <property type="entry name" value="RNA-dir_pol_PSvirus"/>
</dbReference>
<dbReference type="InterPro" id="IPR000382">
    <property type="entry name" value="Peptidase_S39B_luteovirus"/>
</dbReference>
<evidence type="ECO:0000256" key="12">
    <source>
        <dbReference type="ARBA" id="ARBA00022989"/>
    </source>
</evidence>
<evidence type="ECO:0000256" key="9">
    <source>
        <dbReference type="ARBA" id="ARBA00022801"/>
    </source>
</evidence>
<keyword evidence="4" id="KW-0808">Transferase</keyword>
<keyword evidence="9" id="KW-0378">Hydrolase</keyword>
<feature type="domain" description="RdRp catalytic" evidence="17">
    <location>
        <begin position="953"/>
        <end position="1068"/>
    </location>
</feature>
<evidence type="ECO:0000256" key="11">
    <source>
        <dbReference type="ARBA" id="ARBA00022953"/>
    </source>
</evidence>
<feature type="region of interest" description="Disordered" evidence="15">
    <location>
        <begin position="602"/>
        <end position="654"/>
    </location>
</feature>
<dbReference type="InterPro" id="IPR043502">
    <property type="entry name" value="DNA/RNA_pol_sf"/>
</dbReference>
<evidence type="ECO:0000259" key="17">
    <source>
        <dbReference type="PROSITE" id="PS50507"/>
    </source>
</evidence>
<dbReference type="Proteomes" id="UP001253454">
    <property type="component" value="Segment"/>
</dbReference>
<keyword evidence="13 16" id="KW-0472">Membrane</keyword>
<evidence type="ECO:0000256" key="8">
    <source>
        <dbReference type="ARBA" id="ARBA00022758"/>
    </source>
</evidence>
<feature type="transmembrane region" description="Helical" evidence="16">
    <location>
        <begin position="152"/>
        <end position="172"/>
    </location>
</feature>
<protein>
    <submittedName>
        <fullName evidence="19">P1-P2 fusion protein</fullName>
    </submittedName>
</protein>
<evidence type="ECO:0000256" key="10">
    <source>
        <dbReference type="ARBA" id="ARBA00022825"/>
    </source>
</evidence>
<proteinExistence type="predicted"/>
<keyword evidence="2" id="KW-0696">RNA-directed RNA polymerase</keyword>
<keyword evidence="3" id="KW-0645">Protease</keyword>
<dbReference type="Pfam" id="PF02123">
    <property type="entry name" value="RdRP_4"/>
    <property type="match status" value="1"/>
</dbReference>
<evidence type="ECO:0000256" key="16">
    <source>
        <dbReference type="SAM" id="Phobius"/>
    </source>
</evidence>
<keyword evidence="8" id="KW-0688">Ribosomal frameshifting</keyword>
<evidence type="ECO:0000313" key="19">
    <source>
        <dbReference type="EMBL" id="UWM23163.1"/>
    </source>
</evidence>
<dbReference type="InterPro" id="IPR009003">
    <property type="entry name" value="Peptidase_S1_PA"/>
</dbReference>
<dbReference type="GO" id="GO:0004252">
    <property type="term" value="F:serine-type endopeptidase activity"/>
    <property type="evidence" value="ECO:0007669"/>
    <property type="project" value="InterPro"/>
</dbReference>
<organism evidence="19 20">
    <name type="scientific">Mallotus japonicus virus A</name>
    <dbReference type="NCBI Taxonomy" id="2977935"/>
    <lineage>
        <taxon>Viruses</taxon>
        <taxon>Riboviria</taxon>
        <taxon>Orthornavirae</taxon>
        <taxon>Pisuviricota</taxon>
        <taxon>Pisoniviricetes</taxon>
        <taxon>Sobelivirales</taxon>
        <taxon>Solemoviridae</taxon>
        <taxon>Polerovirus</taxon>
        <taxon>Polerovirus MJVA</taxon>
    </lineage>
</organism>
<evidence type="ECO:0000256" key="3">
    <source>
        <dbReference type="ARBA" id="ARBA00022670"/>
    </source>
</evidence>
<evidence type="ECO:0000256" key="5">
    <source>
        <dbReference type="ARBA" id="ARBA00022692"/>
    </source>
</evidence>
<dbReference type="GO" id="GO:0003968">
    <property type="term" value="F:RNA-directed RNA polymerase activity"/>
    <property type="evidence" value="ECO:0007669"/>
    <property type="project" value="UniProtKB-KW"/>
</dbReference>
<evidence type="ECO:0000256" key="2">
    <source>
        <dbReference type="ARBA" id="ARBA00022484"/>
    </source>
</evidence>
<dbReference type="SUPFAM" id="SSF56672">
    <property type="entry name" value="DNA/RNA polymerases"/>
    <property type="match status" value="1"/>
</dbReference>
<evidence type="ECO:0000259" key="18">
    <source>
        <dbReference type="PROSITE" id="PS51868"/>
    </source>
</evidence>
<dbReference type="GO" id="GO:0075523">
    <property type="term" value="P:viral translational frameshifting"/>
    <property type="evidence" value="ECO:0007669"/>
    <property type="project" value="UniProtKB-KW"/>
</dbReference>
<evidence type="ECO:0000313" key="20">
    <source>
        <dbReference type="Proteomes" id="UP001253454"/>
    </source>
</evidence>
<evidence type="ECO:0000256" key="4">
    <source>
        <dbReference type="ARBA" id="ARBA00022679"/>
    </source>
</evidence>
<keyword evidence="5 16" id="KW-0812">Transmembrane</keyword>
<dbReference type="PROSITE" id="PS51868">
    <property type="entry name" value="PEPTIDASE_S39"/>
    <property type="match status" value="1"/>
</dbReference>
<dbReference type="InterPro" id="IPR043504">
    <property type="entry name" value="Peptidase_S1_PA_chymotrypsin"/>
</dbReference>
<comment type="catalytic activity">
    <reaction evidence="14">
        <text>RNA(n) + a ribonucleoside 5'-triphosphate = RNA(n+1) + diphosphate</text>
        <dbReference type="Rhea" id="RHEA:21248"/>
        <dbReference type="Rhea" id="RHEA-COMP:14527"/>
        <dbReference type="Rhea" id="RHEA-COMP:17342"/>
        <dbReference type="ChEBI" id="CHEBI:33019"/>
        <dbReference type="ChEBI" id="CHEBI:61557"/>
        <dbReference type="ChEBI" id="CHEBI:140395"/>
        <dbReference type="EC" id="2.7.7.48"/>
    </reaction>
</comment>
<dbReference type="EMBL" id="OP122168">
    <property type="protein sequence ID" value="UWM23163.1"/>
    <property type="molecule type" value="Genomic_RNA"/>
</dbReference>
<keyword evidence="6" id="KW-0548">Nucleotidyltransferase</keyword>
<keyword evidence="11" id="KW-0693">Viral RNA replication</keyword>
<dbReference type="GO" id="GO:0039694">
    <property type="term" value="P:viral RNA genome replication"/>
    <property type="evidence" value="ECO:0007669"/>
    <property type="project" value="InterPro"/>
</dbReference>
<accession>A0AAE9NVR4</accession>
<reference evidence="19" key="1">
    <citation type="journal article" date="2023" name="Acta Virol.">
        <title>High-throughput RNA sequencing analysis of Mallotus japonicus revealed novel polerovirus and amalgavirus.</title>
        <authorList>
            <person name="Choi D."/>
            <person name="Rai M."/>
            <person name="Rai A."/>
            <person name="Shin C."/>
            <person name="Yamazaki M."/>
            <person name="Hahn Y."/>
        </authorList>
    </citation>
    <scope>NUCLEOTIDE SEQUENCE</scope>
    <source>
        <strain evidence="19">MjA</strain>
    </source>
</reference>
<dbReference type="GO" id="GO:0006508">
    <property type="term" value="P:proteolysis"/>
    <property type="evidence" value="ECO:0007669"/>
    <property type="project" value="UniProtKB-KW"/>
</dbReference>
<dbReference type="GO" id="GO:0006351">
    <property type="term" value="P:DNA-templated transcription"/>
    <property type="evidence" value="ECO:0007669"/>
    <property type="project" value="InterPro"/>
</dbReference>
<dbReference type="InterPro" id="IPR001795">
    <property type="entry name" value="RNA-dir_pol_luteovirus"/>
</dbReference>
<dbReference type="PRINTS" id="PR00914">
    <property type="entry name" value="LVIRUSRNAPOL"/>
</dbReference>
<dbReference type="GO" id="GO:0003723">
    <property type="term" value="F:RNA binding"/>
    <property type="evidence" value="ECO:0007669"/>
    <property type="project" value="InterPro"/>
</dbReference>
<gene>
    <name evidence="19" type="primary">ORF1-ORF2</name>
</gene>
<dbReference type="SUPFAM" id="SSF50494">
    <property type="entry name" value="Trypsin-like serine proteases"/>
    <property type="match status" value="1"/>
</dbReference>
<dbReference type="PROSITE" id="PS50507">
    <property type="entry name" value="RDRP_SSRNA_POS"/>
    <property type="match status" value="1"/>
</dbReference>
<keyword evidence="10" id="KW-0720">Serine protease</keyword>
<keyword evidence="12 16" id="KW-1133">Transmembrane helix</keyword>
<dbReference type="Gene3D" id="2.40.10.10">
    <property type="entry name" value="Trypsin-like serine proteases"/>
    <property type="match status" value="2"/>
</dbReference>
<keyword evidence="20" id="KW-1185">Reference proteome</keyword>
<name>A0AAE9NVR4_9VIRU</name>
<evidence type="ECO:0000256" key="1">
    <source>
        <dbReference type="ARBA" id="ARBA00004141"/>
    </source>
</evidence>
<dbReference type="Pfam" id="PF02122">
    <property type="entry name" value="Peptidase_S39"/>
    <property type="match status" value="1"/>
</dbReference>
<evidence type="ECO:0000256" key="14">
    <source>
        <dbReference type="ARBA" id="ARBA00048744"/>
    </source>
</evidence>
<evidence type="ECO:0000256" key="13">
    <source>
        <dbReference type="ARBA" id="ARBA00023136"/>
    </source>
</evidence>
<feature type="compositionally biased region" description="Basic and acidic residues" evidence="15">
    <location>
        <begin position="602"/>
        <end position="613"/>
    </location>
</feature>
<feature type="region of interest" description="Disordered" evidence="15">
    <location>
        <begin position="558"/>
        <end position="582"/>
    </location>
</feature>
<sequence>MKMSFVALFFIFFLSCSATELNVPEMALFHSLGNGSDGWLDGALLWGTPLSLCLTQPAQPECTLLCNQTAILMNSTSGQLASILWLRGLEQIKNGYHKVLGFLIESWVQNLCALNEKFERFAFQIGKSAIYFWTWSVTMTVYVLYRLLTVSYLLSFVIVSQVVFAYYAQAWISSRFSPFLRVYIYPVWWITKICFKIQLFLIRFLVRAIRNLQKVKEKGQECMVKGFKSIKFNQTPPKNAVVEVLHEDDTHAGFATCIRLYNGECGLVTALHCFKTGKKIRSLKTGNKIATSQFLPHFQDEENDICLLRGPFNFESVLGLKGAHFTTADKLAKSNCMFFNLDAYGSWQANSAELVGTHKLVVKVLSNTTAGDSGTAYWSGKTVLGVHLGFDPEKENEFNLMAPIPSIAGITAPLLVYETTAPQGRLYSELVLDKYEQMKEAMLSKLRDPNSWANRDDEMDYSVKPVFNFENGFPSAPSPPPTPPARFFSGHLKNSITIPKVEETPLVVAPEVKPVRKIHKVVRQRGSAFTGTVGGHKIFPVVPTTCATNFPTFTFGTTGNRNRPSWRPKQYQPRAKTRRKAIAHPRERERVYYRHLDEQNGGKDLGTEIRGDSQRGCQIKAGPDQLPYHRKGGEESIPASQQAQNQEREAWRKENASGYREYTSALYQWQIYPATEETSEKVSGFERCGAAQLSYYSRQFSESRWGQQLIQAHPELAEKIRGFGWPVKGADAELRSLRLQAARWIERANLSKVPSSESRERVIEKAVSQYCKSNCPLSVSSGVLNWNDFQQDFRIAVNTLELEAGVGVPYIAMGIRTIRDWVADPNRLPILAQLTFDRLQKMSEASFETMSAEDFVSSGLCDPIRVFVKGEPHKQSKLDEGRYRLIMSVSIVDQMVARVLFQNQNKMEIALWRAIPSKPGFGLSTDEQAHEFVALLAEVVGATPEEVVTNWERYLIPTDCSGFDWSVSEWLLQDDMEVRNRLTIGCNELLKRLRGCWLKCIANSVLCLSNGTLYAQRIPGVQKSGSYNTSSSNSRIRVMAAYHVGASWAMAMGDDALESRDSNLSAYEQLGFKVETSSQLEFCSHVFEGVGLARPLNVNKMLYKLIHSYDPENGNLEVVFNYLAACASILNELRHDPPLVAKLEEWLILPIQPQN</sequence>
<evidence type="ECO:0000256" key="6">
    <source>
        <dbReference type="ARBA" id="ARBA00022695"/>
    </source>
</evidence>